<organism evidence="1">
    <name type="scientific">Lotharella globosa</name>
    <dbReference type="NCBI Taxonomy" id="91324"/>
    <lineage>
        <taxon>Eukaryota</taxon>
        <taxon>Sar</taxon>
        <taxon>Rhizaria</taxon>
        <taxon>Cercozoa</taxon>
        <taxon>Chlorarachniophyceae</taxon>
        <taxon>Lotharella</taxon>
    </lineage>
</organism>
<dbReference type="PANTHER" id="PTHR31032:SF1">
    <property type="entry name" value="PGR5-LIKE PROTEIN 1B, CHLOROPLASTIC"/>
    <property type="match status" value="1"/>
</dbReference>
<gene>
    <name evidence="1" type="ORF">LGLO00237_LOCUS3426</name>
</gene>
<reference evidence="1" key="1">
    <citation type="submission" date="2021-01" db="EMBL/GenBank/DDBJ databases">
        <authorList>
            <person name="Corre E."/>
            <person name="Pelletier E."/>
            <person name="Niang G."/>
            <person name="Scheremetjew M."/>
            <person name="Finn R."/>
            <person name="Kale V."/>
            <person name="Holt S."/>
            <person name="Cochrane G."/>
            <person name="Meng A."/>
            <person name="Brown T."/>
            <person name="Cohen L."/>
        </authorList>
    </citation>
    <scope>NUCLEOTIDE SEQUENCE</scope>
    <source>
        <strain evidence="1">CCCM811</strain>
    </source>
</reference>
<name>A0A7S4DHB6_9EUKA</name>
<dbReference type="AlphaFoldDB" id="A0A7S4DHB6"/>
<evidence type="ECO:0000313" key="1">
    <source>
        <dbReference type="EMBL" id="CAE0649066.1"/>
    </source>
</evidence>
<dbReference type="InterPro" id="IPR039987">
    <property type="entry name" value="PGRL1"/>
</dbReference>
<dbReference type="EMBL" id="HBIV01004848">
    <property type="protein sequence ID" value="CAE0649066.1"/>
    <property type="molecule type" value="Transcribed_RNA"/>
</dbReference>
<dbReference type="GO" id="GO:0009773">
    <property type="term" value="P:photosynthetic electron transport in photosystem I"/>
    <property type="evidence" value="ECO:0007669"/>
    <property type="project" value="InterPro"/>
</dbReference>
<proteinExistence type="predicted"/>
<protein>
    <submittedName>
        <fullName evidence="1">Uncharacterized protein</fullName>
    </submittedName>
</protein>
<accession>A0A7S4DHB6</accession>
<dbReference type="PANTHER" id="PTHR31032">
    <property type="entry name" value="PGR5-LIKE PROTEIN 1B, CHLOROPLASTIC"/>
    <property type="match status" value="1"/>
</dbReference>
<sequence length="531" mass="57765">MESARLLSAQPREQRTSKKVVLVATGVACLLAAASAVAWKGGHLGASPMTKPASRVMLQHRVHSPLSPMRSSLGRRAKHDSRQTRKIQMNAVDQSGTVTTEATVAAQKSLASCNLVDIEQCSVAELQVLYIDALWNYYNGGEDKLSDEEFDRIKSELCWQGSGFPTLRRYEVEFVQASLSYYRGEPVVSDDEYERLKQKIRESGKRKDVTAMLLYLKGSEQLTPDQFELFSEEMRSLGVDVCLQGKDLMCTLSDTTDQLRSDVQEVVQMYGALGLVPQTVSIGAWLFLSFILGGPTGVVSSAKLGVPTAGLVGAGITGTIIKYLKLDNPEILKGDCPCCETEVKAFFGPNTPTAQTVKCSSCSTSMVLDATAGRITSAGGFEYLSNGTAENAVQFNSRDVVKSMAKSLSDALPTISSPEIKKSTKKPLKKNEKEPIAEQLTTGIFAWAVLIGYALFGEQFVGRVRGKGIALHSGVINDFCKRFGIPNAMRQKYIQTAKKNGHDLGFLVPGGYFGDGLAGEAAMKWWRSTGW</sequence>
<dbReference type="GO" id="GO:0016730">
    <property type="term" value="F:oxidoreductase activity, acting on iron-sulfur proteins as donors"/>
    <property type="evidence" value="ECO:0007669"/>
    <property type="project" value="InterPro"/>
</dbReference>
<dbReference type="GO" id="GO:0009535">
    <property type="term" value="C:chloroplast thylakoid membrane"/>
    <property type="evidence" value="ECO:0007669"/>
    <property type="project" value="InterPro"/>
</dbReference>